<evidence type="ECO:0000256" key="6">
    <source>
        <dbReference type="ARBA" id="ARBA00022840"/>
    </source>
</evidence>
<evidence type="ECO:0000313" key="13">
    <source>
        <dbReference type="Proteomes" id="UP000053557"/>
    </source>
</evidence>
<comment type="similarity">
    <text evidence="11">Belongs to the KdpC family.</text>
</comment>
<evidence type="ECO:0000256" key="7">
    <source>
        <dbReference type="ARBA" id="ARBA00022958"/>
    </source>
</evidence>
<keyword evidence="6 11" id="KW-0067">ATP-binding</keyword>
<keyword evidence="9 11" id="KW-0406">Ion transport</keyword>
<keyword evidence="5 11" id="KW-0547">Nucleotide-binding</keyword>
<comment type="caution">
    <text evidence="12">The sequence shown here is derived from an EMBL/GenBank/DDBJ whole genome shotgun (WGS) entry which is preliminary data.</text>
</comment>
<dbReference type="GO" id="GO:0008556">
    <property type="term" value="F:P-type potassium transmembrane transporter activity"/>
    <property type="evidence" value="ECO:0007669"/>
    <property type="project" value="InterPro"/>
</dbReference>
<evidence type="ECO:0000256" key="3">
    <source>
        <dbReference type="ARBA" id="ARBA00022538"/>
    </source>
</evidence>
<dbReference type="NCBIfam" id="NF001454">
    <property type="entry name" value="PRK00315.1"/>
    <property type="match status" value="1"/>
</dbReference>
<dbReference type="GO" id="GO:0005524">
    <property type="term" value="F:ATP binding"/>
    <property type="evidence" value="ECO:0007669"/>
    <property type="project" value="UniProtKB-UniRule"/>
</dbReference>
<dbReference type="Proteomes" id="UP000053557">
    <property type="component" value="Unassembled WGS sequence"/>
</dbReference>
<dbReference type="Pfam" id="PF02669">
    <property type="entry name" value="KdpC"/>
    <property type="match status" value="1"/>
</dbReference>
<evidence type="ECO:0000256" key="2">
    <source>
        <dbReference type="ARBA" id="ARBA00022475"/>
    </source>
</evidence>
<sequence length="200" mass="21337">MLRMFRPMIGVTLLLWVLLGLLFPLVMTGISNLVMPYQSQGSPVYVNGVLVGAAHVGQNFQPDPGYFWGRPSATLSVSTGKPKPYNAFASAPSNNGPTSAALISDIKQRIAYLLKTTPGLTTGQIPVSLVESSGSGLDPDISVQSALIQIPRVAKYTHLSESFLTGLVKNNTLGPSVGLFGRTRVNVLELNLALYKALHS</sequence>
<evidence type="ECO:0000256" key="8">
    <source>
        <dbReference type="ARBA" id="ARBA00022989"/>
    </source>
</evidence>
<dbReference type="EMBL" id="LPVJ01000071">
    <property type="protein sequence ID" value="KUO94643.1"/>
    <property type="molecule type" value="Genomic_DNA"/>
</dbReference>
<evidence type="ECO:0000313" key="12">
    <source>
        <dbReference type="EMBL" id="KUO94643.1"/>
    </source>
</evidence>
<evidence type="ECO:0000256" key="9">
    <source>
        <dbReference type="ARBA" id="ARBA00023065"/>
    </source>
</evidence>
<accession>A0A101XNH1</accession>
<evidence type="ECO:0000256" key="5">
    <source>
        <dbReference type="ARBA" id="ARBA00022741"/>
    </source>
</evidence>
<evidence type="ECO:0000256" key="1">
    <source>
        <dbReference type="ARBA" id="ARBA00022448"/>
    </source>
</evidence>
<evidence type="ECO:0000256" key="11">
    <source>
        <dbReference type="HAMAP-Rule" id="MF_00276"/>
    </source>
</evidence>
<keyword evidence="8 11" id="KW-1133">Transmembrane helix</keyword>
<dbReference type="GO" id="GO:0005886">
    <property type="term" value="C:plasma membrane"/>
    <property type="evidence" value="ECO:0007669"/>
    <property type="project" value="UniProtKB-SubCell"/>
</dbReference>
<dbReference type="PANTHER" id="PTHR30042">
    <property type="entry name" value="POTASSIUM-TRANSPORTING ATPASE C CHAIN"/>
    <property type="match status" value="1"/>
</dbReference>
<name>A0A101XNH1_9BACL</name>
<reference evidence="12 13" key="1">
    <citation type="submission" date="2015-12" db="EMBL/GenBank/DDBJ databases">
        <title>Draft genome sequence of Acidibacillus ferrooxidans ITV001, isolated from a chalcopyrite acid mine drainage site in Brazil.</title>
        <authorList>
            <person name="Dall'Agnol H."/>
            <person name="Nancucheo I."/>
            <person name="Johnson B."/>
            <person name="Oliveira R."/>
            <person name="Leite L."/>
            <person name="Pylro V."/>
            <person name="Nunes G.L."/>
            <person name="Tzotzos G."/>
            <person name="Fernandes G.R."/>
            <person name="Dutra J."/>
            <person name="Orellana S.C."/>
            <person name="Oliveira G."/>
        </authorList>
    </citation>
    <scope>NUCLEOTIDE SEQUENCE [LARGE SCALE GENOMIC DNA]</scope>
    <source>
        <strain evidence="13">ITV01</strain>
    </source>
</reference>
<proteinExistence type="inferred from homology"/>
<dbReference type="InterPro" id="IPR003820">
    <property type="entry name" value="KdpC"/>
</dbReference>
<dbReference type="PANTHER" id="PTHR30042:SF2">
    <property type="entry name" value="POTASSIUM-TRANSPORTING ATPASE KDPC SUBUNIT"/>
    <property type="match status" value="1"/>
</dbReference>
<dbReference type="RefSeq" id="WP_067719918.1">
    <property type="nucleotide sequence ID" value="NZ_LPVJ01000071.1"/>
</dbReference>
<evidence type="ECO:0000256" key="10">
    <source>
        <dbReference type="ARBA" id="ARBA00023136"/>
    </source>
</evidence>
<dbReference type="NCBIfam" id="TIGR00681">
    <property type="entry name" value="kdpC"/>
    <property type="match status" value="1"/>
</dbReference>
<keyword evidence="13" id="KW-1185">Reference proteome</keyword>
<evidence type="ECO:0000256" key="4">
    <source>
        <dbReference type="ARBA" id="ARBA00022692"/>
    </source>
</evidence>
<protein>
    <recommendedName>
        <fullName evidence="11">Potassium-transporting ATPase KdpC subunit</fullName>
    </recommendedName>
    <alternativeName>
        <fullName evidence="11">ATP phosphohydrolase [potassium-transporting] C chain</fullName>
    </alternativeName>
    <alternativeName>
        <fullName evidence="11">Potassium-binding and translocating subunit C</fullName>
    </alternativeName>
    <alternativeName>
        <fullName evidence="11">Potassium-translocating ATPase C chain</fullName>
    </alternativeName>
</protein>
<keyword evidence="1 11" id="KW-0813">Transport</keyword>
<dbReference type="PIRSF" id="PIRSF001296">
    <property type="entry name" value="K_ATPase_KdpC"/>
    <property type="match status" value="1"/>
</dbReference>
<comment type="subcellular location">
    <subcellularLocation>
        <location evidence="11">Cell membrane</location>
        <topology evidence="11">Single-pass membrane protein</topology>
    </subcellularLocation>
</comment>
<keyword evidence="2 11" id="KW-1003">Cell membrane</keyword>
<dbReference type="HAMAP" id="MF_00276">
    <property type="entry name" value="KdpC"/>
    <property type="match status" value="1"/>
</dbReference>
<dbReference type="AlphaFoldDB" id="A0A101XNH1"/>
<comment type="subunit">
    <text evidence="11">The system is composed of three essential subunits: KdpA, KdpB and KdpC.</text>
</comment>
<keyword evidence="3 11" id="KW-0633">Potassium transport</keyword>
<organism evidence="12 13">
    <name type="scientific">Ferroacidibacillus organovorans</name>
    <dbReference type="NCBI Taxonomy" id="1765683"/>
    <lineage>
        <taxon>Bacteria</taxon>
        <taxon>Bacillati</taxon>
        <taxon>Bacillota</taxon>
        <taxon>Bacilli</taxon>
        <taxon>Bacillales</taxon>
        <taxon>Alicyclobacillaceae</taxon>
        <taxon>Ferroacidibacillus</taxon>
    </lineage>
</organism>
<keyword evidence="7 11" id="KW-0630">Potassium</keyword>
<keyword evidence="10 11" id="KW-0472">Membrane</keyword>
<gene>
    <name evidence="11" type="primary">kdpC</name>
    <name evidence="12" type="ORF">ATW55_01885</name>
</gene>
<comment type="function">
    <text evidence="11">Part of the high-affinity ATP-driven potassium transport (or Kdp) system, which catalyzes the hydrolysis of ATP coupled with the electrogenic transport of potassium into the cytoplasm. This subunit acts as a catalytic chaperone that increases the ATP-binding affinity of the ATP-hydrolyzing subunit KdpB by the formation of a transient KdpB/KdpC/ATP ternary complex.</text>
</comment>
<dbReference type="OrthoDB" id="9809491at2"/>
<keyword evidence="4 11" id="KW-0812">Transmembrane</keyword>